<dbReference type="Gramene" id="mRNA:HanXRQr2_Chr13g0578181">
    <property type="protein sequence ID" value="mRNA:HanXRQr2_Chr13g0578181"/>
    <property type="gene ID" value="HanXRQr2_Chr13g0578181"/>
</dbReference>
<name>A0A9K3EGL3_HELAN</name>
<sequence>MTNSPNETILKHLKRKRYVVEMGQLYVERCCVCQVKLVGMLMNKA</sequence>
<proteinExistence type="predicted"/>
<dbReference type="AlphaFoldDB" id="A0A9K3EGL3"/>
<reference evidence="1" key="1">
    <citation type="journal article" date="2017" name="Nature">
        <title>The sunflower genome provides insights into oil metabolism, flowering and Asterid evolution.</title>
        <authorList>
            <person name="Badouin H."/>
            <person name="Gouzy J."/>
            <person name="Grassa C.J."/>
            <person name="Murat F."/>
            <person name="Staton S.E."/>
            <person name="Cottret L."/>
            <person name="Lelandais-Briere C."/>
            <person name="Owens G.L."/>
            <person name="Carrere S."/>
            <person name="Mayjonade B."/>
            <person name="Legrand L."/>
            <person name="Gill N."/>
            <person name="Kane N.C."/>
            <person name="Bowers J.E."/>
            <person name="Hubner S."/>
            <person name="Bellec A."/>
            <person name="Berard A."/>
            <person name="Berges H."/>
            <person name="Blanchet N."/>
            <person name="Boniface M.C."/>
            <person name="Brunel D."/>
            <person name="Catrice O."/>
            <person name="Chaidir N."/>
            <person name="Claudel C."/>
            <person name="Donnadieu C."/>
            <person name="Faraut T."/>
            <person name="Fievet G."/>
            <person name="Helmstetter N."/>
            <person name="King M."/>
            <person name="Knapp S.J."/>
            <person name="Lai Z."/>
            <person name="Le Paslier M.C."/>
            <person name="Lippi Y."/>
            <person name="Lorenzon L."/>
            <person name="Mandel J.R."/>
            <person name="Marage G."/>
            <person name="Marchand G."/>
            <person name="Marquand E."/>
            <person name="Bret-Mestries E."/>
            <person name="Morien E."/>
            <person name="Nambeesan S."/>
            <person name="Nguyen T."/>
            <person name="Pegot-Espagnet P."/>
            <person name="Pouilly N."/>
            <person name="Raftis F."/>
            <person name="Sallet E."/>
            <person name="Schiex T."/>
            <person name="Thomas J."/>
            <person name="Vandecasteele C."/>
            <person name="Vares D."/>
            <person name="Vear F."/>
            <person name="Vautrin S."/>
            <person name="Crespi M."/>
            <person name="Mangin B."/>
            <person name="Burke J.M."/>
            <person name="Salse J."/>
            <person name="Munos S."/>
            <person name="Vincourt P."/>
            <person name="Rieseberg L.H."/>
            <person name="Langlade N.B."/>
        </authorList>
    </citation>
    <scope>NUCLEOTIDE SEQUENCE</scope>
    <source>
        <tissue evidence="1">Leaves</tissue>
    </source>
</reference>
<protein>
    <submittedName>
        <fullName evidence="1">Uncharacterized protein</fullName>
    </submittedName>
</protein>
<reference evidence="1" key="2">
    <citation type="submission" date="2020-06" db="EMBL/GenBank/DDBJ databases">
        <title>Helianthus annuus Genome sequencing and assembly Release 2.</title>
        <authorList>
            <person name="Gouzy J."/>
            <person name="Langlade N."/>
            <person name="Munos S."/>
        </authorList>
    </citation>
    <scope>NUCLEOTIDE SEQUENCE</scope>
    <source>
        <tissue evidence="1">Leaves</tissue>
    </source>
</reference>
<evidence type="ECO:0000313" key="1">
    <source>
        <dbReference type="EMBL" id="KAF5772536.1"/>
    </source>
</evidence>
<gene>
    <name evidence="1" type="ORF">HanXRQr2_Chr13g0578181</name>
</gene>
<accession>A0A9K3EGL3</accession>
<organism evidence="1 2">
    <name type="scientific">Helianthus annuus</name>
    <name type="common">Common sunflower</name>
    <dbReference type="NCBI Taxonomy" id="4232"/>
    <lineage>
        <taxon>Eukaryota</taxon>
        <taxon>Viridiplantae</taxon>
        <taxon>Streptophyta</taxon>
        <taxon>Embryophyta</taxon>
        <taxon>Tracheophyta</taxon>
        <taxon>Spermatophyta</taxon>
        <taxon>Magnoliopsida</taxon>
        <taxon>eudicotyledons</taxon>
        <taxon>Gunneridae</taxon>
        <taxon>Pentapetalae</taxon>
        <taxon>asterids</taxon>
        <taxon>campanulids</taxon>
        <taxon>Asterales</taxon>
        <taxon>Asteraceae</taxon>
        <taxon>Asteroideae</taxon>
        <taxon>Heliantheae alliance</taxon>
        <taxon>Heliantheae</taxon>
        <taxon>Helianthus</taxon>
    </lineage>
</organism>
<dbReference type="EMBL" id="MNCJ02000328">
    <property type="protein sequence ID" value="KAF5772536.1"/>
    <property type="molecule type" value="Genomic_DNA"/>
</dbReference>
<comment type="caution">
    <text evidence="1">The sequence shown here is derived from an EMBL/GenBank/DDBJ whole genome shotgun (WGS) entry which is preliminary data.</text>
</comment>
<evidence type="ECO:0000313" key="2">
    <source>
        <dbReference type="Proteomes" id="UP000215914"/>
    </source>
</evidence>
<keyword evidence="2" id="KW-1185">Reference proteome</keyword>
<dbReference type="Proteomes" id="UP000215914">
    <property type="component" value="Unassembled WGS sequence"/>
</dbReference>